<dbReference type="SUPFAM" id="SSF51735">
    <property type="entry name" value="NAD(P)-binding Rossmann-fold domains"/>
    <property type="match status" value="1"/>
</dbReference>
<dbReference type="InterPro" id="IPR036291">
    <property type="entry name" value="NAD(P)-bd_dom_sf"/>
</dbReference>
<dbReference type="AlphaFoldDB" id="A0AA39U7H4"/>
<dbReference type="EMBL" id="JAUJDW010000211">
    <property type="protein sequence ID" value="KAK0612720.1"/>
    <property type="molecule type" value="Genomic_DNA"/>
</dbReference>
<keyword evidence="6" id="KW-1185">Reference proteome</keyword>
<dbReference type="PANTHER" id="PTHR47706:SF9">
    <property type="entry name" value="NMRA-LIKE DOMAIN-CONTAINING PROTEIN-RELATED"/>
    <property type="match status" value="1"/>
</dbReference>
<protein>
    <submittedName>
        <fullName evidence="5">Isoflavone reductase-like protein IRL</fullName>
    </submittedName>
</protein>
<comment type="caution">
    <text evidence="5">The sequence shown here is derived from an EMBL/GenBank/DDBJ whole genome shotgun (WGS) entry which is preliminary data.</text>
</comment>
<name>A0AA39U7H4_9PEZI</name>
<evidence type="ECO:0000313" key="6">
    <source>
        <dbReference type="Proteomes" id="UP001175001"/>
    </source>
</evidence>
<dbReference type="PANTHER" id="PTHR47706">
    <property type="entry name" value="NMRA-LIKE FAMILY PROTEIN"/>
    <property type="match status" value="1"/>
</dbReference>
<organism evidence="5 6">
    <name type="scientific">Lasiodiplodia hormozganensis</name>
    <dbReference type="NCBI Taxonomy" id="869390"/>
    <lineage>
        <taxon>Eukaryota</taxon>
        <taxon>Fungi</taxon>
        <taxon>Dikarya</taxon>
        <taxon>Ascomycota</taxon>
        <taxon>Pezizomycotina</taxon>
        <taxon>Dothideomycetes</taxon>
        <taxon>Dothideomycetes incertae sedis</taxon>
        <taxon>Botryosphaeriales</taxon>
        <taxon>Botryosphaeriaceae</taxon>
        <taxon>Lasiodiplodia</taxon>
    </lineage>
</organism>
<dbReference type="InterPro" id="IPR016040">
    <property type="entry name" value="NAD(P)-bd_dom"/>
</dbReference>
<dbReference type="GO" id="GO:0016491">
    <property type="term" value="F:oxidoreductase activity"/>
    <property type="evidence" value="ECO:0007669"/>
    <property type="project" value="UniProtKB-KW"/>
</dbReference>
<evidence type="ECO:0000259" key="4">
    <source>
        <dbReference type="Pfam" id="PF13460"/>
    </source>
</evidence>
<keyword evidence="3" id="KW-0560">Oxidoreductase</keyword>
<evidence type="ECO:0000313" key="5">
    <source>
        <dbReference type="EMBL" id="KAK0612720.1"/>
    </source>
</evidence>
<evidence type="ECO:0000256" key="3">
    <source>
        <dbReference type="ARBA" id="ARBA00023002"/>
    </source>
</evidence>
<gene>
    <name evidence="5" type="primary">IRL_1</name>
    <name evidence="5" type="ORF">DIS24_g11993</name>
</gene>
<reference evidence="5" key="1">
    <citation type="submission" date="2023-06" db="EMBL/GenBank/DDBJ databases">
        <title>Multi-omics analyses reveal the molecular pathogenesis toolkit of Lasiodiplodia hormozganensis, a cross-kingdom pathogen.</title>
        <authorList>
            <person name="Felix C."/>
            <person name="Meneses R."/>
            <person name="Goncalves M.F.M."/>
            <person name="Tilleman L."/>
            <person name="Duarte A.S."/>
            <person name="Jorrin-Novo J.V."/>
            <person name="Van De Peer Y."/>
            <person name="Deforce D."/>
            <person name="Van Nieuwerburgh F."/>
            <person name="Esteves A.C."/>
            <person name="Alves A."/>
        </authorList>
    </citation>
    <scope>NUCLEOTIDE SEQUENCE</scope>
    <source>
        <strain evidence="5">CBS 339.90</strain>
    </source>
</reference>
<feature type="domain" description="NAD(P)-binding" evidence="4">
    <location>
        <begin position="17"/>
        <end position="112"/>
    </location>
</feature>
<evidence type="ECO:0000256" key="2">
    <source>
        <dbReference type="ARBA" id="ARBA00022857"/>
    </source>
</evidence>
<keyword evidence="2" id="KW-0521">NADP</keyword>
<dbReference type="Proteomes" id="UP001175001">
    <property type="component" value="Unassembled WGS sequence"/>
</dbReference>
<dbReference type="InterPro" id="IPR051609">
    <property type="entry name" value="NmrA/Isoflavone_reductase-like"/>
</dbReference>
<proteinExistence type="inferred from homology"/>
<dbReference type="Pfam" id="PF13460">
    <property type="entry name" value="NAD_binding_10"/>
    <property type="match status" value="1"/>
</dbReference>
<comment type="similarity">
    <text evidence="1">Belongs to the NmrA-type oxidoreductase family. Isoflavone reductase subfamily.</text>
</comment>
<dbReference type="Gene3D" id="3.40.50.720">
    <property type="entry name" value="NAD(P)-binding Rossmann-like Domain"/>
    <property type="match status" value="1"/>
</dbReference>
<sequence>MATVPQNTITVGIAGLTGKFARLVASSLLEKPNARIRGYVRDPTKLDSSLASDPRVEVIQGEAYDAAKARTFVQGCDVVICAYLGDDKLMVEGQKILVDACEAEQVPRYIASDYCLDFTKLEKGQLFPKDPMIEVKEHLDQQKIVKGVHVLIGGFMDTIFSPYFQIWDSESKALKIWGGEDLVWEITSYKTAAQYVAAVAMDSEAVGVKKFLGDRKSNRQIADAIRSVRGVQAKVETLGTLDSLYKRMHELKQQYPENPFKYMAMFYQYYCVNGQCYLGDLDNGKYPEVKPESLEDFLRRATETTL</sequence>
<evidence type="ECO:0000256" key="1">
    <source>
        <dbReference type="ARBA" id="ARBA00005725"/>
    </source>
</evidence>
<accession>A0AA39U7H4</accession>